<dbReference type="EMBL" id="JASMRN010000005">
    <property type="protein sequence ID" value="MEZ7515032.1"/>
    <property type="molecule type" value="Genomic_DNA"/>
</dbReference>
<organism evidence="5 6">
    <name type="scientific">Flavobacterium frigidarium</name>
    <dbReference type="NCBI Taxonomy" id="99286"/>
    <lineage>
        <taxon>Bacteria</taxon>
        <taxon>Pseudomonadati</taxon>
        <taxon>Bacteroidota</taxon>
        <taxon>Flavobacteriia</taxon>
        <taxon>Flavobacteriales</taxon>
        <taxon>Flavobacteriaceae</taxon>
        <taxon>Flavobacterium</taxon>
    </lineage>
</organism>
<comment type="similarity">
    <text evidence="1">Belongs to the Gfo/Idh/MocA family.</text>
</comment>
<evidence type="ECO:0000256" key="1">
    <source>
        <dbReference type="ARBA" id="ARBA00010928"/>
    </source>
</evidence>
<evidence type="ECO:0000313" key="5">
    <source>
        <dbReference type="EMBL" id="MEZ7515032.1"/>
    </source>
</evidence>
<keyword evidence="6" id="KW-1185">Reference proteome</keyword>
<protein>
    <submittedName>
        <fullName evidence="5">Gfo/Idh/MocA family oxidoreductase</fullName>
    </submittedName>
</protein>
<keyword evidence="2" id="KW-0560">Oxidoreductase</keyword>
<dbReference type="RefSeq" id="WP_371569248.1">
    <property type="nucleotide sequence ID" value="NZ_JASMRN010000005.1"/>
</dbReference>
<gene>
    <name evidence="5" type="ORF">QO192_07015</name>
</gene>
<evidence type="ECO:0000256" key="2">
    <source>
        <dbReference type="ARBA" id="ARBA00023002"/>
    </source>
</evidence>
<dbReference type="PANTHER" id="PTHR43708:SF5">
    <property type="entry name" value="CONSERVED EXPRESSED OXIDOREDUCTASE (EUROFUNG)-RELATED"/>
    <property type="match status" value="1"/>
</dbReference>
<dbReference type="PANTHER" id="PTHR43708">
    <property type="entry name" value="CONSERVED EXPRESSED OXIDOREDUCTASE (EUROFUNG)"/>
    <property type="match status" value="1"/>
</dbReference>
<dbReference type="SUPFAM" id="SSF55347">
    <property type="entry name" value="Glyceraldehyde-3-phosphate dehydrogenase-like, C-terminal domain"/>
    <property type="match status" value="1"/>
</dbReference>
<name>A0ABV4KBK7_9FLAO</name>
<dbReference type="InterPro" id="IPR055170">
    <property type="entry name" value="GFO_IDH_MocA-like_dom"/>
</dbReference>
<evidence type="ECO:0000313" key="6">
    <source>
        <dbReference type="Proteomes" id="UP001568894"/>
    </source>
</evidence>
<dbReference type="InterPro" id="IPR000683">
    <property type="entry name" value="Gfo/Idh/MocA-like_OxRdtase_N"/>
</dbReference>
<feature type="domain" description="GFO/IDH/MocA-like oxidoreductase" evidence="4">
    <location>
        <begin position="132"/>
        <end position="239"/>
    </location>
</feature>
<reference evidence="5 6" key="1">
    <citation type="submission" date="2023-05" db="EMBL/GenBank/DDBJ databases">
        <title>Adaptations of aquatic viruses from atmosphere-close ecosystems of the Central Arctic Ocean.</title>
        <authorList>
            <person name="Rahlff J."/>
            <person name="Holmfeldt K."/>
        </authorList>
    </citation>
    <scope>NUCLEOTIDE SEQUENCE [LARGE SCALE GENOMIC DNA]</scope>
    <source>
        <strain evidence="5 6">Arc14</strain>
    </source>
</reference>
<accession>A0ABV4KBK7</accession>
<proteinExistence type="inferred from homology"/>
<dbReference type="Gene3D" id="3.30.360.10">
    <property type="entry name" value="Dihydrodipicolinate Reductase, domain 2"/>
    <property type="match status" value="1"/>
</dbReference>
<dbReference type="InterPro" id="IPR036291">
    <property type="entry name" value="NAD(P)-bd_dom_sf"/>
</dbReference>
<dbReference type="Gene3D" id="3.40.50.720">
    <property type="entry name" value="NAD(P)-binding Rossmann-like Domain"/>
    <property type="match status" value="1"/>
</dbReference>
<evidence type="ECO:0000259" key="3">
    <source>
        <dbReference type="Pfam" id="PF01408"/>
    </source>
</evidence>
<dbReference type="Proteomes" id="UP001568894">
    <property type="component" value="Unassembled WGS sequence"/>
</dbReference>
<dbReference type="SUPFAM" id="SSF51735">
    <property type="entry name" value="NAD(P)-binding Rossmann-fold domains"/>
    <property type="match status" value="1"/>
</dbReference>
<dbReference type="Pfam" id="PF22725">
    <property type="entry name" value="GFO_IDH_MocA_C3"/>
    <property type="match status" value="1"/>
</dbReference>
<evidence type="ECO:0000259" key="4">
    <source>
        <dbReference type="Pfam" id="PF22725"/>
    </source>
</evidence>
<dbReference type="InterPro" id="IPR051317">
    <property type="entry name" value="Gfo/Idh/MocA_oxidoreduct"/>
</dbReference>
<feature type="domain" description="Gfo/Idh/MocA-like oxidoreductase N-terminal" evidence="3">
    <location>
        <begin position="5"/>
        <end position="124"/>
    </location>
</feature>
<dbReference type="Pfam" id="PF01408">
    <property type="entry name" value="GFO_IDH_MocA"/>
    <property type="match status" value="1"/>
</dbReference>
<comment type="caution">
    <text evidence="5">The sequence shown here is derived from an EMBL/GenBank/DDBJ whole genome shotgun (WGS) entry which is preliminary data.</text>
</comment>
<sequence length="329" mass="35776">MKRNNIAFIGAGFQATTNIFPAVIEAGINITALATRNSDSAKAALTRLGSNGKAYGDYKLMLQQETVDSVVIVAQPKDQYEIALGCLELGKNVFVEKPLGWNAAQATLINKAAIANNVKVMVGFMKRFAPTYLKIKELIDTKELGEVRSFYLNFCVDGTPFCPDEEAFIKLAAIHVLDLAIYLFGDIDDVEVMNNSTGALVNLVVAVKAKSGVVGSFNLSSMSAWSRESENLTVTFDDGFVQVEEINKVIIHRSNKQTGKSFASLTESDELHTASLTPMSGSVRDLYLRGFVGELAHFKNIQADTNTIETNGAENILTMALCDLILSKI</sequence>